<comment type="subcellular location">
    <subcellularLocation>
        <location evidence="1">Secreted</location>
    </subcellularLocation>
</comment>
<keyword evidence="10" id="KW-1185">Reference proteome</keyword>
<keyword evidence="3 8" id="KW-0645">Protease</keyword>
<accession>A0A316A5T8</accession>
<evidence type="ECO:0000256" key="5">
    <source>
        <dbReference type="ARBA" id="ARBA00022801"/>
    </source>
</evidence>
<dbReference type="PANTHER" id="PTHR43019">
    <property type="entry name" value="SERINE ENDOPROTEASE DEGS"/>
    <property type="match status" value="1"/>
</dbReference>
<feature type="active site" description="Charge relay system" evidence="7">
    <location>
        <position position="59"/>
    </location>
</feature>
<evidence type="ECO:0000256" key="6">
    <source>
        <dbReference type="ARBA" id="ARBA00022825"/>
    </source>
</evidence>
<evidence type="ECO:0000256" key="4">
    <source>
        <dbReference type="ARBA" id="ARBA00022729"/>
    </source>
</evidence>
<comment type="similarity">
    <text evidence="2 8">Belongs to the peptidase S1B family.</text>
</comment>
<gene>
    <name evidence="9" type="ORF">BXY45_11625</name>
</gene>
<feature type="active site" description="Charge relay system" evidence="7">
    <location>
        <position position="89"/>
    </location>
</feature>
<dbReference type="PANTHER" id="PTHR43019:SF23">
    <property type="entry name" value="PROTEASE DO-LIKE 5, CHLOROPLASTIC"/>
    <property type="match status" value="1"/>
</dbReference>
<keyword evidence="5 8" id="KW-0378">Hydrolase</keyword>
<dbReference type="GO" id="GO:0006508">
    <property type="term" value="P:proteolysis"/>
    <property type="evidence" value="ECO:0007669"/>
    <property type="project" value="UniProtKB-KW"/>
</dbReference>
<evidence type="ECO:0000256" key="1">
    <source>
        <dbReference type="ARBA" id="ARBA00004613"/>
    </source>
</evidence>
<dbReference type="EMBL" id="QGDQ01000016">
    <property type="protein sequence ID" value="PWJ52889.1"/>
    <property type="molecule type" value="Genomic_DNA"/>
</dbReference>
<evidence type="ECO:0000313" key="10">
    <source>
        <dbReference type="Proteomes" id="UP000245469"/>
    </source>
</evidence>
<proteinExistence type="inferred from homology"/>
<dbReference type="Pfam" id="PF13365">
    <property type="entry name" value="Trypsin_2"/>
    <property type="match status" value="1"/>
</dbReference>
<evidence type="ECO:0000256" key="3">
    <source>
        <dbReference type="ARBA" id="ARBA00022670"/>
    </source>
</evidence>
<sequence length="210" mass="20611">MGKVDPVASAAGAVAAADEASALRTAVRASVRVRSVGCASVRTGSGFAVDAHTLVTNAHVVDGAEQLQVDTWDGQQLAVTASVTATVADLAVVRTVEALPATVPLAAVDPERGEAVTVVGYPRGEALAKATGVVTGSVDDPLGTAAVRVLQLEAAVAPGSSGSAVVDDDGAVVGVLYAGATTGQDAYAVPVGTLRAALAAEGPADRSVRC</sequence>
<dbReference type="EC" id="3.4.21.-" evidence="8"/>
<dbReference type="GO" id="GO:0008236">
    <property type="term" value="F:serine-type peptidase activity"/>
    <property type="evidence" value="ECO:0007669"/>
    <property type="project" value="UniProtKB-KW"/>
</dbReference>
<protein>
    <recommendedName>
        <fullName evidence="8">Serine protease</fullName>
        <ecNumber evidence="8">3.4.21.-</ecNumber>
    </recommendedName>
</protein>
<dbReference type="InterPro" id="IPR043504">
    <property type="entry name" value="Peptidase_S1_PA_chymotrypsin"/>
</dbReference>
<dbReference type="InterPro" id="IPR008256">
    <property type="entry name" value="Peptidase_S1B"/>
</dbReference>
<evidence type="ECO:0000256" key="7">
    <source>
        <dbReference type="PIRSR" id="PIRSR608256-1"/>
    </source>
</evidence>
<reference evidence="9 10" key="1">
    <citation type="submission" date="2018-03" db="EMBL/GenBank/DDBJ databases">
        <title>Genomic Encyclopedia of Archaeal and Bacterial Type Strains, Phase II (KMG-II): from individual species to whole genera.</title>
        <authorList>
            <person name="Goeker M."/>
        </authorList>
    </citation>
    <scope>NUCLEOTIDE SEQUENCE [LARGE SCALE GENOMIC DNA]</scope>
    <source>
        <strain evidence="9 10">DSM 44889</strain>
    </source>
</reference>
<feature type="active site" description="Charge relay system" evidence="7">
    <location>
        <position position="161"/>
    </location>
</feature>
<dbReference type="Gene3D" id="2.40.10.10">
    <property type="entry name" value="Trypsin-like serine proteases"/>
    <property type="match status" value="2"/>
</dbReference>
<keyword evidence="4" id="KW-0732">Signal</keyword>
<dbReference type="AlphaFoldDB" id="A0A316A5T8"/>
<dbReference type="InterPro" id="IPR009003">
    <property type="entry name" value="Peptidase_S1_PA"/>
</dbReference>
<comment type="caution">
    <text evidence="9">The sequence shown here is derived from an EMBL/GenBank/DDBJ whole genome shotgun (WGS) entry which is preliminary data.</text>
</comment>
<dbReference type="PRINTS" id="PR00839">
    <property type="entry name" value="V8PROTEASE"/>
</dbReference>
<dbReference type="SUPFAM" id="SSF50494">
    <property type="entry name" value="Trypsin-like serine proteases"/>
    <property type="match status" value="1"/>
</dbReference>
<organism evidence="9 10">
    <name type="scientific">Quadrisphaera granulorum</name>
    <dbReference type="NCBI Taxonomy" id="317664"/>
    <lineage>
        <taxon>Bacteria</taxon>
        <taxon>Bacillati</taxon>
        <taxon>Actinomycetota</taxon>
        <taxon>Actinomycetes</taxon>
        <taxon>Kineosporiales</taxon>
        <taxon>Kineosporiaceae</taxon>
        <taxon>Quadrisphaera</taxon>
    </lineage>
</organism>
<keyword evidence="6 8" id="KW-0720">Serine protease</keyword>
<name>A0A316A5T8_9ACTN</name>
<evidence type="ECO:0000313" key="9">
    <source>
        <dbReference type="EMBL" id="PWJ52889.1"/>
    </source>
</evidence>
<dbReference type="Proteomes" id="UP000245469">
    <property type="component" value="Unassembled WGS sequence"/>
</dbReference>
<evidence type="ECO:0000256" key="8">
    <source>
        <dbReference type="RuleBase" id="RU004296"/>
    </source>
</evidence>
<evidence type="ECO:0000256" key="2">
    <source>
        <dbReference type="ARBA" id="ARBA00008764"/>
    </source>
</evidence>
<dbReference type="GO" id="GO:0005576">
    <property type="term" value="C:extracellular region"/>
    <property type="evidence" value="ECO:0007669"/>
    <property type="project" value="UniProtKB-SubCell"/>
</dbReference>